<dbReference type="InterPro" id="IPR040424">
    <property type="entry name" value="Smn1"/>
</dbReference>
<keyword evidence="12" id="KW-1185">Reference proteome</keyword>
<dbReference type="EnsemblMetazoa" id="GAUT000093-RA">
    <property type="protein sequence ID" value="GAUT000093-PA"/>
    <property type="gene ID" value="GAUT000093"/>
</dbReference>
<dbReference type="PANTHER" id="PTHR39267:SF1">
    <property type="entry name" value="SURVIVAL MOTOR NEURON PROTEIN"/>
    <property type="match status" value="1"/>
</dbReference>
<dbReference type="GO" id="GO:0097504">
    <property type="term" value="C:Gemini of Cajal bodies"/>
    <property type="evidence" value="ECO:0007669"/>
    <property type="project" value="UniProtKB-SubCell"/>
</dbReference>
<dbReference type="InterPro" id="IPR010304">
    <property type="entry name" value="SMN_Tudor"/>
</dbReference>
<comment type="subcellular location">
    <subcellularLocation>
        <location evidence="1">Cytoplasm</location>
        <location evidence="1">Myofibril</location>
        <location evidence="1">Sarcomere</location>
        <location evidence="1">Z line</location>
    </subcellularLocation>
    <subcellularLocation>
        <location evidence="2">Nucleus</location>
        <location evidence="2">Cajal body</location>
    </subcellularLocation>
    <subcellularLocation>
        <location evidence="8">Nucleus</location>
        <location evidence="8">Gem</location>
    </subcellularLocation>
</comment>
<feature type="domain" description="Tudor" evidence="10">
    <location>
        <begin position="73"/>
        <end position="133"/>
    </location>
</feature>
<dbReference type="GO" id="GO:0003723">
    <property type="term" value="F:RNA binding"/>
    <property type="evidence" value="ECO:0007669"/>
    <property type="project" value="InterPro"/>
</dbReference>
<proteinExistence type="inferred from homology"/>
<evidence type="ECO:0000313" key="11">
    <source>
        <dbReference type="EnsemblMetazoa" id="GAUT000093-PA"/>
    </source>
</evidence>
<dbReference type="Gene3D" id="2.30.30.140">
    <property type="match status" value="1"/>
</dbReference>
<dbReference type="GO" id="GO:0006397">
    <property type="term" value="P:mRNA processing"/>
    <property type="evidence" value="ECO:0007669"/>
    <property type="project" value="UniProtKB-KW"/>
</dbReference>
<dbReference type="InterPro" id="IPR047298">
    <property type="entry name" value="Tudor_SMN_eumet"/>
</dbReference>
<feature type="region of interest" description="Disordered" evidence="9">
    <location>
        <begin position="147"/>
        <end position="177"/>
    </location>
</feature>
<dbReference type="GO" id="GO:0015030">
    <property type="term" value="C:Cajal body"/>
    <property type="evidence" value="ECO:0007669"/>
    <property type="project" value="UniProtKB-SubCell"/>
</dbReference>
<dbReference type="Proteomes" id="UP000078200">
    <property type="component" value="Unassembled WGS sequence"/>
</dbReference>
<evidence type="ECO:0000256" key="6">
    <source>
        <dbReference type="ARBA" id="ARBA00023187"/>
    </source>
</evidence>
<dbReference type="Pfam" id="PF06003">
    <property type="entry name" value="SMN_Tudor"/>
    <property type="match status" value="1"/>
</dbReference>
<organism evidence="11 12">
    <name type="scientific">Glossina austeni</name>
    <name type="common">Savannah tsetse fly</name>
    <dbReference type="NCBI Taxonomy" id="7395"/>
    <lineage>
        <taxon>Eukaryota</taxon>
        <taxon>Metazoa</taxon>
        <taxon>Ecdysozoa</taxon>
        <taxon>Arthropoda</taxon>
        <taxon>Hexapoda</taxon>
        <taxon>Insecta</taxon>
        <taxon>Pterygota</taxon>
        <taxon>Neoptera</taxon>
        <taxon>Endopterygota</taxon>
        <taxon>Diptera</taxon>
        <taxon>Brachycera</taxon>
        <taxon>Muscomorpha</taxon>
        <taxon>Hippoboscoidea</taxon>
        <taxon>Glossinidae</taxon>
        <taxon>Glossina</taxon>
    </lineage>
</organism>
<dbReference type="PROSITE" id="PS50304">
    <property type="entry name" value="TUDOR"/>
    <property type="match status" value="1"/>
</dbReference>
<evidence type="ECO:0000256" key="4">
    <source>
        <dbReference type="ARBA" id="ARBA00022490"/>
    </source>
</evidence>
<evidence type="ECO:0000256" key="5">
    <source>
        <dbReference type="ARBA" id="ARBA00022664"/>
    </source>
</evidence>
<dbReference type="GO" id="GO:0030018">
    <property type="term" value="C:Z disc"/>
    <property type="evidence" value="ECO:0007669"/>
    <property type="project" value="UniProtKB-SubCell"/>
</dbReference>
<dbReference type="InterPro" id="IPR002999">
    <property type="entry name" value="Tudor"/>
</dbReference>
<keyword evidence="4" id="KW-0963">Cytoplasm</keyword>
<dbReference type="VEuPathDB" id="VectorBase:GAUT000093"/>
<dbReference type="CDD" id="cd22852">
    <property type="entry name" value="SMN_C"/>
    <property type="match status" value="1"/>
</dbReference>
<accession>A0A1A9UCP0</accession>
<evidence type="ECO:0000256" key="9">
    <source>
        <dbReference type="SAM" id="MobiDB-lite"/>
    </source>
</evidence>
<keyword evidence="6" id="KW-0508">mRNA splicing</keyword>
<dbReference type="STRING" id="7395.A0A1A9UCP0"/>
<evidence type="ECO:0000256" key="8">
    <source>
        <dbReference type="ARBA" id="ARBA00034695"/>
    </source>
</evidence>
<evidence type="ECO:0000259" key="10">
    <source>
        <dbReference type="PROSITE" id="PS50304"/>
    </source>
</evidence>
<dbReference type="GO" id="GO:0008380">
    <property type="term" value="P:RNA splicing"/>
    <property type="evidence" value="ECO:0007669"/>
    <property type="project" value="UniProtKB-KW"/>
</dbReference>
<dbReference type="CDD" id="cd20398">
    <property type="entry name" value="Tudor_SMN"/>
    <property type="match status" value="1"/>
</dbReference>
<name>A0A1A9UCP0_GLOAU</name>
<evidence type="ECO:0000313" key="12">
    <source>
        <dbReference type="Proteomes" id="UP000078200"/>
    </source>
</evidence>
<dbReference type="SMART" id="SM00333">
    <property type="entry name" value="TUDOR"/>
    <property type="match status" value="1"/>
</dbReference>
<evidence type="ECO:0000256" key="7">
    <source>
        <dbReference type="ARBA" id="ARBA00023242"/>
    </source>
</evidence>
<dbReference type="InterPro" id="IPR047313">
    <property type="entry name" value="SMN_C"/>
</dbReference>
<dbReference type="SUPFAM" id="SSF63748">
    <property type="entry name" value="Tudor/PWWP/MBT"/>
    <property type="match status" value="1"/>
</dbReference>
<dbReference type="AlphaFoldDB" id="A0A1A9UCP0"/>
<evidence type="ECO:0000256" key="3">
    <source>
        <dbReference type="ARBA" id="ARBA00005371"/>
    </source>
</evidence>
<dbReference type="PANTHER" id="PTHR39267">
    <property type="entry name" value="SURVIVAL MOTOR NEURON-LIKE PROTEIN 1"/>
    <property type="match status" value="1"/>
</dbReference>
<dbReference type="Gene3D" id="3.40.190.10">
    <property type="entry name" value="Periplasmic binding protein-like II"/>
    <property type="match status" value="1"/>
</dbReference>
<protein>
    <recommendedName>
        <fullName evidence="10">Tudor domain-containing protein</fullName>
    </recommendedName>
</protein>
<reference evidence="11" key="1">
    <citation type="submission" date="2020-05" db="UniProtKB">
        <authorList>
            <consortium name="EnsemblMetazoa"/>
        </authorList>
    </citation>
    <scope>IDENTIFICATION</scope>
    <source>
        <strain evidence="11">TTRI</strain>
    </source>
</reference>
<keyword evidence="5" id="KW-0507">mRNA processing</keyword>
<evidence type="ECO:0000256" key="2">
    <source>
        <dbReference type="ARBA" id="ARBA00004408"/>
    </source>
</evidence>
<sequence length="230" mass="26116">MSANKTKLKLDEKIEELLQDNTLLIQDFSSKLAGEKLAKRLTMSTCKFSTNQDGASKSPSALEEVKHNFSEIKYKVGDYARATYDVDGKDYEAKILSINSKAGTCILKYIGYNNQQEVNIYDLVPSWGKNIRHLQYTKCKIDEGASNHFPKGNSVKKNSKKDSDKKNTITMPPPPPIPPVFINGKKNVVSEHLSAMIMSWYMSGYYTGLYQRKQMVKNSSKTKNNKFEKY</sequence>
<keyword evidence="7" id="KW-0539">Nucleus</keyword>
<dbReference type="Pfam" id="PF20635">
    <property type="entry name" value="SMN_YG-box"/>
    <property type="match status" value="1"/>
</dbReference>
<evidence type="ECO:0000256" key="1">
    <source>
        <dbReference type="ARBA" id="ARBA00004216"/>
    </source>
</evidence>
<comment type="similarity">
    <text evidence="3">Belongs to the SMN family.</text>
</comment>